<comment type="caution">
    <text evidence="5">The sequence shown here is derived from an EMBL/GenBank/DDBJ whole genome shotgun (WGS) entry which is preliminary data.</text>
</comment>
<dbReference type="PANTHER" id="PTHR21141">
    <property type="entry name" value="60S ACIDIC RIBOSOMAL PROTEIN FAMILY MEMBER"/>
    <property type="match status" value="1"/>
</dbReference>
<dbReference type="InterPro" id="IPR038716">
    <property type="entry name" value="P1/P2_N_sf"/>
</dbReference>
<evidence type="ECO:0000256" key="2">
    <source>
        <dbReference type="ARBA" id="ARBA00022980"/>
    </source>
</evidence>
<accession>A0ABQ5K566</accession>
<evidence type="ECO:0000313" key="5">
    <source>
        <dbReference type="EMBL" id="GKT27563.1"/>
    </source>
</evidence>
<keyword evidence="3" id="KW-0687">Ribonucleoprotein</keyword>
<keyword evidence="2" id="KW-0689">Ribosomal protein</keyword>
<protein>
    <submittedName>
        <fullName evidence="5">Multi-domain containing protein</fullName>
    </submittedName>
</protein>
<dbReference type="InterPro" id="IPR027534">
    <property type="entry name" value="Ribosomal_P1/P2"/>
</dbReference>
<evidence type="ECO:0000313" key="6">
    <source>
        <dbReference type="Proteomes" id="UP001057375"/>
    </source>
</evidence>
<evidence type="ECO:0000256" key="4">
    <source>
        <dbReference type="SAM" id="MobiDB-lite"/>
    </source>
</evidence>
<dbReference type="PANTHER" id="PTHR21141:SF5">
    <property type="entry name" value="LARGE RIBOSOMAL SUBUNIT PROTEIN P2"/>
    <property type="match status" value="1"/>
</dbReference>
<dbReference type="Pfam" id="PF00428">
    <property type="entry name" value="Ribosomal_60s"/>
    <property type="match status" value="1"/>
</dbReference>
<evidence type="ECO:0000256" key="3">
    <source>
        <dbReference type="ARBA" id="ARBA00023274"/>
    </source>
</evidence>
<dbReference type="HAMAP" id="MF_01478">
    <property type="entry name" value="Ribosomal_L12_arch"/>
    <property type="match status" value="1"/>
</dbReference>
<reference evidence="5" key="1">
    <citation type="submission" date="2022-03" db="EMBL/GenBank/DDBJ databases">
        <title>Draft genome sequence of Aduncisulcus paluster, a free-living microaerophilic Fornicata.</title>
        <authorList>
            <person name="Yuyama I."/>
            <person name="Kume K."/>
            <person name="Tamura T."/>
            <person name="Inagaki Y."/>
            <person name="Hashimoto T."/>
        </authorList>
    </citation>
    <scope>NUCLEOTIDE SEQUENCE</scope>
    <source>
        <strain evidence="5">NY0171</strain>
    </source>
</reference>
<keyword evidence="6" id="KW-1185">Reference proteome</keyword>
<feature type="compositionally biased region" description="Low complexity" evidence="4">
    <location>
        <begin position="75"/>
        <end position="90"/>
    </location>
</feature>
<organism evidence="5 6">
    <name type="scientific">Aduncisulcus paluster</name>
    <dbReference type="NCBI Taxonomy" id="2918883"/>
    <lineage>
        <taxon>Eukaryota</taxon>
        <taxon>Metamonada</taxon>
        <taxon>Carpediemonas-like organisms</taxon>
        <taxon>Aduncisulcus</taxon>
    </lineage>
</organism>
<dbReference type="Gene3D" id="1.10.10.1410">
    <property type="match status" value="1"/>
</dbReference>
<dbReference type="EMBL" id="BQXS01012754">
    <property type="protein sequence ID" value="GKT27563.1"/>
    <property type="molecule type" value="Genomic_DNA"/>
</dbReference>
<gene>
    <name evidence="5" type="ORF">ADUPG1_013900</name>
</gene>
<feature type="region of interest" description="Disordered" evidence="4">
    <location>
        <begin position="70"/>
        <end position="114"/>
    </location>
</feature>
<feature type="compositionally biased region" description="Acidic residues" evidence="4">
    <location>
        <begin position="91"/>
        <end position="105"/>
    </location>
</feature>
<evidence type="ECO:0000256" key="1">
    <source>
        <dbReference type="ARBA" id="ARBA00005436"/>
    </source>
</evidence>
<name>A0ABQ5K566_9EUKA</name>
<sequence length="114" mass="11895">MEHYFELMKYLAAYLLASLAGKEPTADSLVESLKKANVEDLDDAQIKLVIDQLKGKKIEDVIAAGKERLSSVPTGGASAGASAAAGATEEAAQEAAEEEEEEESSSEGGFGGLF</sequence>
<dbReference type="InterPro" id="IPR044076">
    <property type="entry name" value="Ribosomal_P2"/>
</dbReference>
<comment type="similarity">
    <text evidence="1">Belongs to the eukaryotic ribosomal protein P1/P2 family.</text>
</comment>
<dbReference type="Proteomes" id="UP001057375">
    <property type="component" value="Unassembled WGS sequence"/>
</dbReference>
<proteinExistence type="inferred from homology"/>